<proteinExistence type="predicted"/>
<evidence type="ECO:0000313" key="1">
    <source>
        <dbReference type="EMBL" id="GAL00256.1"/>
    </source>
</evidence>
<accession>A0A090QB99</accession>
<reference evidence="1 2" key="1">
    <citation type="journal article" date="2014" name="Genome Announc.">
        <title>Draft Genome Sequences of Marine Flavobacterium Nonlabens Strains NR17, NR24, NR27, NR32, NR33, and Ara13.</title>
        <authorList>
            <person name="Nakanishi M."/>
            <person name="Meirelles P."/>
            <person name="Suzuki R."/>
            <person name="Takatani N."/>
            <person name="Mino S."/>
            <person name="Suda W."/>
            <person name="Oshima K."/>
            <person name="Hattori M."/>
            <person name="Ohkuma M."/>
            <person name="Hosokawa M."/>
            <person name="Miyashita K."/>
            <person name="Thompson F.L."/>
            <person name="Niwa A."/>
            <person name="Sawabe T."/>
            <person name="Sawabe T."/>
        </authorList>
    </citation>
    <scope>NUCLEOTIDE SEQUENCE [LARGE SCALE GENOMIC DNA]</scope>
    <source>
        <strain evidence="2">JCM19314</strain>
    </source>
</reference>
<gene>
    <name evidence="1" type="ORF">JCM19314_510</name>
</gene>
<evidence type="ECO:0000313" key="2">
    <source>
        <dbReference type="Proteomes" id="UP000029226"/>
    </source>
</evidence>
<protein>
    <submittedName>
        <fullName evidence="1">Uncharacterized protein</fullName>
    </submittedName>
</protein>
<name>A0A090QB99_NONUL</name>
<dbReference type="Proteomes" id="UP000029226">
    <property type="component" value="Unassembled WGS sequence"/>
</dbReference>
<sequence length="302" mass="34532">MKSYVLLFFLFYISIGTSQKSTVIDKNSKQIIPFANFVADSIAVYSNENGMIDLKEFNLETMITISSIGYQSKKVKKNEIQEVLYLEPVDYVLSPIVIVSDERIVETTKGLKDSKKLGSQILPCHTNVFTKVVPNEQLLNKRISSIKLPFDRHSGMSKKQKEIYKNSKLLIRLNFFKVDGDSLGGELIYSSETFNIITGDNKDLSVSLKNKELRFLKDGFYIQLESLGAVDDEGEFLDCNSGLFMARAKISDKESKDYKIESYNLSVNGQMDITNHLNYAQVFGQNDLDKNFFLNYQFTYYK</sequence>
<dbReference type="EMBL" id="BBMM01000004">
    <property type="protein sequence ID" value="GAL00256.1"/>
    <property type="molecule type" value="Genomic_DNA"/>
</dbReference>
<organism evidence="1 2">
    <name type="scientific">Nonlabens ulvanivorans</name>
    <name type="common">Persicivirga ulvanivorans</name>
    <dbReference type="NCBI Taxonomy" id="906888"/>
    <lineage>
        <taxon>Bacteria</taxon>
        <taxon>Pseudomonadati</taxon>
        <taxon>Bacteroidota</taxon>
        <taxon>Flavobacteriia</taxon>
        <taxon>Flavobacteriales</taxon>
        <taxon>Flavobacteriaceae</taxon>
        <taxon>Nonlabens</taxon>
    </lineage>
</organism>
<dbReference type="AlphaFoldDB" id="A0A090QB99"/>
<comment type="caution">
    <text evidence="1">The sequence shown here is derived from an EMBL/GenBank/DDBJ whole genome shotgun (WGS) entry which is preliminary data.</text>
</comment>